<dbReference type="PANTHER" id="PTHR43427:SF6">
    <property type="entry name" value="CHLORIDE CHANNEL PROTEIN CLC-E"/>
    <property type="match status" value="1"/>
</dbReference>
<gene>
    <name evidence="11" type="ORF">NUH88_16915</name>
</gene>
<dbReference type="EMBL" id="CP102480">
    <property type="protein sequence ID" value="UUX49074.1"/>
    <property type="molecule type" value="Genomic_DNA"/>
</dbReference>
<evidence type="ECO:0000313" key="11">
    <source>
        <dbReference type="EMBL" id="UUX49074.1"/>
    </source>
</evidence>
<keyword evidence="3 10" id="KW-0812">Transmembrane</keyword>
<dbReference type="KEGG" id="naci:NUH88_16915"/>
<evidence type="ECO:0000256" key="5">
    <source>
        <dbReference type="ARBA" id="ARBA00023065"/>
    </source>
</evidence>
<dbReference type="CDD" id="cd00400">
    <property type="entry name" value="Voltage_gated_ClC"/>
    <property type="match status" value="1"/>
</dbReference>
<accession>A0A9J7AQA3</accession>
<dbReference type="SUPFAM" id="SSF81340">
    <property type="entry name" value="Clc chloride channel"/>
    <property type="match status" value="1"/>
</dbReference>
<evidence type="ECO:0000256" key="6">
    <source>
        <dbReference type="ARBA" id="ARBA00023136"/>
    </source>
</evidence>
<keyword evidence="8" id="KW-0868">Chloride</keyword>
<dbReference type="Gene3D" id="1.10.3080.10">
    <property type="entry name" value="Clc chloride channel"/>
    <property type="match status" value="1"/>
</dbReference>
<dbReference type="InterPro" id="IPR001807">
    <property type="entry name" value="ClC"/>
</dbReference>
<dbReference type="InterPro" id="IPR014743">
    <property type="entry name" value="Cl-channel_core"/>
</dbReference>
<organism evidence="11 12">
    <name type="scientific">Nisaea acidiphila</name>
    <dbReference type="NCBI Taxonomy" id="1862145"/>
    <lineage>
        <taxon>Bacteria</taxon>
        <taxon>Pseudomonadati</taxon>
        <taxon>Pseudomonadota</taxon>
        <taxon>Alphaproteobacteria</taxon>
        <taxon>Rhodospirillales</taxon>
        <taxon>Thalassobaculaceae</taxon>
        <taxon>Nisaea</taxon>
    </lineage>
</organism>
<evidence type="ECO:0000256" key="3">
    <source>
        <dbReference type="ARBA" id="ARBA00022692"/>
    </source>
</evidence>
<keyword evidence="5" id="KW-0406">Ion transport</keyword>
<evidence type="ECO:0000256" key="8">
    <source>
        <dbReference type="ARBA" id="ARBA00023214"/>
    </source>
</evidence>
<dbReference type="InterPro" id="IPR050368">
    <property type="entry name" value="ClC-type_chloride_channel"/>
</dbReference>
<dbReference type="InterPro" id="IPR046342">
    <property type="entry name" value="CBS_dom_sf"/>
</dbReference>
<sequence>MDRFSKLRARAAGAVGNEQVLLSGLAVVVGVAAAFAAVLFRELIGLVQAAFFGFEHEHVASGVEGLAWWHILLAPAFGGLLVGLYLRFLMPGGRPQGVADVIEANALRAGRVSGRAGLGAALVSAASIGTGASVGREGPAVHLGATIASYIGRRFRLTRSQSRTLLGCGVAAAVAASFNAPVAGVFFALEVVIGHYALTAFAPIVIASVAGTIVSRTYFGDIPAFVVPPHEIASFLEFGAFALLGVTSAMAAIAFMRLVTVAQTVAERTRLPRWLRPTAGGLIVGAIALLYPEILGVGYEAMDNALNENYALTALIALAVLKIVATAISLGFGFGGGIFSPSLFIGAMVGGAFGIVASIPNPDLSSGHGAYTLVGMGAVSGAVLGAPISTMLIIVELTGDYRLTIAVMVAVVIASLLTRTFHGPSLFHDQLAARGISVRGGHDVAVMSGIRVDSLVRDDVVTVRADADVDAVRSALLAAAGGVVFAVDEERRLVGTVTLATLGKDVFSSPEGRSFSLEDAIDRSRPVLVLNDELGPAIDQFGAVRDGILPVVRSRDLPVLAGRLEETEVMRAYNQALERLRDEEHGDSGRQ</sequence>
<dbReference type="RefSeq" id="WP_257767575.1">
    <property type="nucleotide sequence ID" value="NZ_CP102480.1"/>
</dbReference>
<feature type="transmembrane region" description="Helical" evidence="10">
    <location>
        <begin position="67"/>
        <end position="86"/>
    </location>
</feature>
<keyword evidence="2" id="KW-0813">Transport</keyword>
<evidence type="ECO:0000256" key="1">
    <source>
        <dbReference type="ARBA" id="ARBA00004141"/>
    </source>
</evidence>
<protein>
    <submittedName>
        <fullName evidence="11">Chloride channel protein</fullName>
    </submittedName>
</protein>
<evidence type="ECO:0000256" key="10">
    <source>
        <dbReference type="SAM" id="Phobius"/>
    </source>
</evidence>
<feature type="transmembrane region" description="Helical" evidence="10">
    <location>
        <begin position="235"/>
        <end position="259"/>
    </location>
</feature>
<dbReference type="PRINTS" id="PR00762">
    <property type="entry name" value="CLCHANNEL"/>
</dbReference>
<proteinExistence type="predicted"/>
<feature type="transmembrane region" description="Helical" evidence="10">
    <location>
        <begin position="371"/>
        <end position="395"/>
    </location>
</feature>
<feature type="transmembrane region" description="Helical" evidence="10">
    <location>
        <begin position="279"/>
        <end position="298"/>
    </location>
</feature>
<dbReference type="GO" id="GO:0034707">
    <property type="term" value="C:chloride channel complex"/>
    <property type="evidence" value="ECO:0007669"/>
    <property type="project" value="UniProtKB-KW"/>
</dbReference>
<feature type="transmembrane region" description="Helical" evidence="10">
    <location>
        <begin position="164"/>
        <end position="187"/>
    </location>
</feature>
<reference evidence="11" key="1">
    <citation type="submission" date="2022-08" db="EMBL/GenBank/DDBJ databases">
        <title>Nisaea acidiphila sp. nov., isolated from a marine algal debris and emended description of the genus Nisaea Urios et al. 2008.</title>
        <authorList>
            <person name="Kwon K."/>
        </authorList>
    </citation>
    <scope>NUCLEOTIDE SEQUENCE</scope>
    <source>
        <strain evidence="11">MEBiC11861</strain>
    </source>
</reference>
<evidence type="ECO:0000256" key="2">
    <source>
        <dbReference type="ARBA" id="ARBA00022448"/>
    </source>
</evidence>
<dbReference type="Gene3D" id="3.10.580.10">
    <property type="entry name" value="CBS-domain"/>
    <property type="match status" value="1"/>
</dbReference>
<dbReference type="AlphaFoldDB" id="A0A9J7AQA3"/>
<evidence type="ECO:0000256" key="9">
    <source>
        <dbReference type="ARBA" id="ARBA00023303"/>
    </source>
</evidence>
<keyword evidence="12" id="KW-1185">Reference proteome</keyword>
<evidence type="ECO:0000313" key="12">
    <source>
        <dbReference type="Proteomes" id="UP001060336"/>
    </source>
</evidence>
<feature type="transmembrane region" description="Helical" evidence="10">
    <location>
        <begin position="338"/>
        <end position="359"/>
    </location>
</feature>
<dbReference type="Proteomes" id="UP001060336">
    <property type="component" value="Chromosome"/>
</dbReference>
<feature type="transmembrane region" description="Helical" evidence="10">
    <location>
        <begin position="193"/>
        <end position="214"/>
    </location>
</feature>
<keyword evidence="4 10" id="KW-1133">Transmembrane helix</keyword>
<keyword evidence="6 10" id="KW-0472">Membrane</keyword>
<keyword evidence="9" id="KW-0407">Ion channel</keyword>
<name>A0A9J7AQA3_9PROT</name>
<evidence type="ECO:0000256" key="4">
    <source>
        <dbReference type="ARBA" id="ARBA00022989"/>
    </source>
</evidence>
<feature type="transmembrane region" description="Helical" evidence="10">
    <location>
        <begin position="401"/>
        <end position="418"/>
    </location>
</feature>
<keyword evidence="7" id="KW-0869">Chloride channel</keyword>
<dbReference type="GO" id="GO:0005254">
    <property type="term" value="F:chloride channel activity"/>
    <property type="evidence" value="ECO:0007669"/>
    <property type="project" value="UniProtKB-KW"/>
</dbReference>
<feature type="transmembrane region" description="Helical" evidence="10">
    <location>
        <begin position="20"/>
        <end position="40"/>
    </location>
</feature>
<feature type="transmembrane region" description="Helical" evidence="10">
    <location>
        <begin position="310"/>
        <end position="332"/>
    </location>
</feature>
<dbReference type="Pfam" id="PF00654">
    <property type="entry name" value="Voltage_CLC"/>
    <property type="match status" value="1"/>
</dbReference>
<dbReference type="PANTHER" id="PTHR43427">
    <property type="entry name" value="CHLORIDE CHANNEL PROTEIN CLC-E"/>
    <property type="match status" value="1"/>
</dbReference>
<comment type="subcellular location">
    <subcellularLocation>
        <location evidence="1">Membrane</location>
        <topology evidence="1">Multi-pass membrane protein</topology>
    </subcellularLocation>
</comment>
<evidence type="ECO:0000256" key="7">
    <source>
        <dbReference type="ARBA" id="ARBA00023173"/>
    </source>
</evidence>
<dbReference type="SUPFAM" id="SSF54631">
    <property type="entry name" value="CBS-domain pair"/>
    <property type="match status" value="1"/>
</dbReference>